<evidence type="ECO:0000256" key="5">
    <source>
        <dbReference type="PIRSR" id="PIRSR605708-1"/>
    </source>
</evidence>
<gene>
    <name evidence="8" type="ORF">A11Q_2250</name>
</gene>
<feature type="domain" description="Homogentisate 1,2-dioxygenase N-terminal" evidence="7">
    <location>
        <begin position="101"/>
        <end position="235"/>
    </location>
</feature>
<dbReference type="AlphaFoldDB" id="M4VEL4"/>
<feature type="binding site" evidence="6">
    <location>
        <position position="323"/>
    </location>
    <ligand>
        <name>Fe cation</name>
        <dbReference type="ChEBI" id="CHEBI:24875"/>
    </ligand>
</feature>
<dbReference type="SUPFAM" id="SSF51182">
    <property type="entry name" value="RmlC-like cupins"/>
    <property type="match status" value="1"/>
</dbReference>
<reference evidence="8 9" key="1">
    <citation type="journal article" date="2013" name="ISME J.">
        <title>By their genes ye shall know them: genomic signatures of predatory bacteria.</title>
        <authorList>
            <person name="Pasternak Z."/>
            <person name="Pietrokovski S."/>
            <person name="Rotem O."/>
            <person name="Gophna U."/>
            <person name="Lurie-Weinberger M.N."/>
            <person name="Jurkevitch E."/>
        </authorList>
    </citation>
    <scope>NUCLEOTIDE SEQUENCE [LARGE SCALE GENOMIC DNA]</scope>
    <source>
        <strain evidence="8 9">JSS</strain>
    </source>
</reference>
<protein>
    <recommendedName>
        <fullName evidence="7">Homogentisate 1,2-dioxygenase N-terminal domain-containing protein</fullName>
    </recommendedName>
</protein>
<evidence type="ECO:0000313" key="9">
    <source>
        <dbReference type="Proteomes" id="UP000012040"/>
    </source>
</evidence>
<dbReference type="GO" id="GO:0006559">
    <property type="term" value="P:L-phenylalanine catabolic process"/>
    <property type="evidence" value="ECO:0007669"/>
    <property type="project" value="InterPro"/>
</dbReference>
<evidence type="ECO:0000256" key="4">
    <source>
        <dbReference type="ARBA" id="ARBA00023004"/>
    </source>
</evidence>
<dbReference type="PATRIC" id="fig|1184267.3.peg.2280"/>
<dbReference type="Pfam" id="PF20510">
    <property type="entry name" value="HgmA_N"/>
    <property type="match status" value="1"/>
</dbReference>
<evidence type="ECO:0000256" key="3">
    <source>
        <dbReference type="ARBA" id="ARBA00023002"/>
    </source>
</evidence>
<evidence type="ECO:0000256" key="2">
    <source>
        <dbReference type="ARBA" id="ARBA00022964"/>
    </source>
</evidence>
<accession>M4VEL4</accession>
<keyword evidence="4 6" id="KW-0408">Iron</keyword>
<dbReference type="GO" id="GO:0006570">
    <property type="term" value="P:tyrosine metabolic process"/>
    <property type="evidence" value="ECO:0007669"/>
    <property type="project" value="InterPro"/>
</dbReference>
<feature type="active site" description="Proton acceptor" evidence="5">
    <location>
        <position position="250"/>
    </location>
</feature>
<dbReference type="GO" id="GO:0046872">
    <property type="term" value="F:metal ion binding"/>
    <property type="evidence" value="ECO:0007669"/>
    <property type="project" value="UniProtKB-KW"/>
</dbReference>
<dbReference type="PANTHER" id="PTHR11056">
    <property type="entry name" value="HOMOGENTISATE 1,2-DIOXYGENASE"/>
    <property type="match status" value="1"/>
</dbReference>
<dbReference type="GO" id="GO:0004411">
    <property type="term" value="F:homogentisate 1,2-dioxygenase activity"/>
    <property type="evidence" value="ECO:0007669"/>
    <property type="project" value="InterPro"/>
</dbReference>
<evidence type="ECO:0000256" key="1">
    <source>
        <dbReference type="ARBA" id="ARBA00022723"/>
    </source>
</evidence>
<dbReference type="KEGG" id="bex:A11Q_2250"/>
<proteinExistence type="predicted"/>
<dbReference type="PANTHER" id="PTHR11056:SF0">
    <property type="entry name" value="HOMOGENTISATE 1,2-DIOXYGENASE"/>
    <property type="match status" value="1"/>
</dbReference>
<keyword evidence="9" id="KW-1185">Reference proteome</keyword>
<comment type="cofactor">
    <cofactor evidence="6">
        <name>Fe cation</name>
        <dbReference type="ChEBI" id="CHEBI:24875"/>
    </cofactor>
</comment>
<dbReference type="Proteomes" id="UP000012040">
    <property type="component" value="Chromosome"/>
</dbReference>
<dbReference type="eggNOG" id="COG3508">
    <property type="taxonomic scope" value="Bacteria"/>
</dbReference>
<evidence type="ECO:0000259" key="7">
    <source>
        <dbReference type="Pfam" id="PF20510"/>
    </source>
</evidence>
<keyword evidence="2" id="KW-0223">Dioxygenase</keyword>
<dbReference type="RefSeq" id="WP_015470956.1">
    <property type="nucleotide sequence ID" value="NC_020813.1"/>
</dbReference>
<feature type="binding site" evidence="6">
    <location>
        <position position="287"/>
    </location>
    <ligand>
        <name>Fe cation</name>
        <dbReference type="ChEBI" id="CHEBI:24875"/>
    </ligand>
</feature>
<dbReference type="HOGENOM" id="CLU_053101_0_0_7"/>
<keyword evidence="1 6" id="KW-0479">Metal-binding</keyword>
<dbReference type="InterPro" id="IPR005708">
    <property type="entry name" value="Homogentis_dOase"/>
</dbReference>
<dbReference type="EMBL" id="CP003537">
    <property type="protein sequence ID" value="AGH96466.1"/>
    <property type="molecule type" value="Genomic_DNA"/>
</dbReference>
<evidence type="ECO:0000313" key="8">
    <source>
        <dbReference type="EMBL" id="AGH96466.1"/>
    </source>
</evidence>
<evidence type="ECO:0000256" key="6">
    <source>
        <dbReference type="PIRSR" id="PIRSR605708-2"/>
    </source>
</evidence>
<feature type="binding site" evidence="6">
    <location>
        <position position="293"/>
    </location>
    <ligand>
        <name>Fe cation</name>
        <dbReference type="ChEBI" id="CHEBI:24875"/>
    </ligand>
</feature>
<dbReference type="OrthoDB" id="9811253at2"/>
<name>M4VEL4_9BACT</name>
<dbReference type="STRING" id="1184267.A11Q_2250"/>
<keyword evidence="3" id="KW-0560">Oxidoreductase</keyword>
<feature type="binding site" evidence="6">
    <location>
        <position position="323"/>
    </location>
    <ligand>
        <name>homogentisate</name>
        <dbReference type="ChEBI" id="CHEBI:16169"/>
    </ligand>
</feature>
<dbReference type="InterPro" id="IPR046452">
    <property type="entry name" value="HgmA_N"/>
</dbReference>
<sequence>MYQYSQGKHNTQGHKAIPEGCYEEEQGRKGFFGPVSHLIKPEASTKWTNIEGPLRPHLYDLVEMKYQLGKWHRLFFNSDVAIYSCWNEVTDLSHASNVLPSLRNADGETLYFCHAGSGVVLTEYGLLKFKTGSYINVPKSLHHTFVFHEKTQFIIIESMTGLYREPERGMVGRNAFYDPASFGKPDLEEMHQLKKEKRVTSTEISVKRLDVMTEFSYDSCVYDTVGWKGDYFPFTLHIDDMMPMMSHRVHLPPSAHTTFAANGFVVCTFLPRPIETDADALKVPFYHQNIDYDEVLFYHAGNFFSRDNLHANMMTLHPAGFPHGPHPKAFAAQGKKTFTDEVAVMIDSVKPLQVDIGLNEVELVNYWQSWMKK</sequence>
<organism evidence="8 9">
    <name type="scientific">Pseudobdellovibrio exovorus JSS</name>
    <dbReference type="NCBI Taxonomy" id="1184267"/>
    <lineage>
        <taxon>Bacteria</taxon>
        <taxon>Pseudomonadati</taxon>
        <taxon>Bdellovibrionota</taxon>
        <taxon>Bdellovibrionia</taxon>
        <taxon>Bdellovibrionales</taxon>
        <taxon>Pseudobdellovibrionaceae</taxon>
        <taxon>Pseudobdellovibrio</taxon>
    </lineage>
</organism>
<dbReference type="InterPro" id="IPR011051">
    <property type="entry name" value="RmlC_Cupin_sf"/>
</dbReference>
<dbReference type="GO" id="GO:0005737">
    <property type="term" value="C:cytoplasm"/>
    <property type="evidence" value="ECO:0007669"/>
    <property type="project" value="TreeGrafter"/>
</dbReference>